<organism evidence="1 2">
    <name type="scientific">Allacma fusca</name>
    <dbReference type="NCBI Taxonomy" id="39272"/>
    <lineage>
        <taxon>Eukaryota</taxon>
        <taxon>Metazoa</taxon>
        <taxon>Ecdysozoa</taxon>
        <taxon>Arthropoda</taxon>
        <taxon>Hexapoda</taxon>
        <taxon>Collembola</taxon>
        <taxon>Symphypleona</taxon>
        <taxon>Sminthuridae</taxon>
        <taxon>Allacma</taxon>
    </lineage>
</organism>
<sequence>MLNKVASMQ</sequence>
<gene>
    <name evidence="1" type="ORF">AFUS01_LOCUS42294</name>
</gene>
<reference evidence="1" key="1">
    <citation type="submission" date="2021-06" db="EMBL/GenBank/DDBJ databases">
        <authorList>
            <person name="Hodson N. C."/>
            <person name="Mongue J. A."/>
            <person name="Jaron S. K."/>
        </authorList>
    </citation>
    <scope>NUCLEOTIDE SEQUENCE</scope>
</reference>
<evidence type="ECO:0000313" key="2">
    <source>
        <dbReference type="Proteomes" id="UP000708208"/>
    </source>
</evidence>
<feature type="non-terminal residue" evidence="1">
    <location>
        <position position="9"/>
    </location>
</feature>
<comment type="caution">
    <text evidence="1">The sequence shown here is derived from an EMBL/GenBank/DDBJ whole genome shotgun (WGS) entry which is preliminary data.</text>
</comment>
<evidence type="ECO:0000313" key="1">
    <source>
        <dbReference type="EMBL" id="CAG7832614.1"/>
    </source>
</evidence>
<dbReference type="Proteomes" id="UP000708208">
    <property type="component" value="Unassembled WGS sequence"/>
</dbReference>
<accession>A0A8J2LGI8</accession>
<protein>
    <submittedName>
        <fullName evidence="1">Uncharacterized protein</fullName>
    </submittedName>
</protein>
<name>A0A8J2LGI8_9HEXA</name>
<keyword evidence="2" id="KW-1185">Reference proteome</keyword>
<proteinExistence type="predicted"/>
<dbReference type="EMBL" id="CAJVCH010566046">
    <property type="protein sequence ID" value="CAG7832614.1"/>
    <property type="molecule type" value="Genomic_DNA"/>
</dbReference>